<evidence type="ECO:0000259" key="6">
    <source>
        <dbReference type="PROSITE" id="PS51819"/>
    </source>
</evidence>
<gene>
    <name evidence="7" type="ORF">RD110_12150</name>
</gene>
<feature type="region of interest" description="Disordered" evidence="5">
    <location>
        <begin position="1"/>
        <end position="20"/>
    </location>
</feature>
<protein>
    <submittedName>
        <fullName evidence="7">4-hydroxyphenylpyruvate dioxygenase</fullName>
    </submittedName>
</protein>
<dbReference type="SUPFAM" id="SSF54593">
    <property type="entry name" value="Glyoxalase/Bleomycin resistance protein/Dihydroxybiphenyl dioxygenase"/>
    <property type="match status" value="2"/>
</dbReference>
<dbReference type="InterPro" id="IPR004360">
    <property type="entry name" value="Glyas_Fos-R_dOase_dom"/>
</dbReference>
<comment type="cofactor">
    <cofactor evidence="1">
        <name>Fe cation</name>
        <dbReference type="ChEBI" id="CHEBI:24875"/>
    </cofactor>
</comment>
<accession>A0A1P8JVU3</accession>
<organism evidence="7 8">
    <name type="scientific">Rhodoferax koreensis</name>
    <dbReference type="NCBI Taxonomy" id="1842727"/>
    <lineage>
        <taxon>Bacteria</taxon>
        <taxon>Pseudomonadati</taxon>
        <taxon>Pseudomonadota</taxon>
        <taxon>Betaproteobacteria</taxon>
        <taxon>Burkholderiales</taxon>
        <taxon>Comamonadaceae</taxon>
        <taxon>Rhodoferax</taxon>
    </lineage>
</organism>
<dbReference type="GO" id="GO:0003868">
    <property type="term" value="F:4-hydroxyphenylpyruvate dioxygenase activity"/>
    <property type="evidence" value="ECO:0007669"/>
    <property type="project" value="InterPro"/>
</dbReference>
<keyword evidence="7" id="KW-0560">Oxidoreductase</keyword>
<dbReference type="KEGG" id="rhy:RD110_12150"/>
<keyword evidence="3" id="KW-0677">Repeat</keyword>
<keyword evidence="7" id="KW-0670">Pyruvate</keyword>
<keyword evidence="4" id="KW-0408">Iron</keyword>
<evidence type="ECO:0000256" key="1">
    <source>
        <dbReference type="ARBA" id="ARBA00001962"/>
    </source>
</evidence>
<feature type="domain" description="VOC" evidence="6">
    <location>
        <begin position="178"/>
        <end position="304"/>
    </location>
</feature>
<evidence type="ECO:0000313" key="8">
    <source>
        <dbReference type="Proteomes" id="UP000186609"/>
    </source>
</evidence>
<dbReference type="RefSeq" id="WP_076199737.1">
    <property type="nucleotide sequence ID" value="NZ_CP019236.1"/>
</dbReference>
<evidence type="ECO:0000256" key="5">
    <source>
        <dbReference type="SAM" id="MobiDB-lite"/>
    </source>
</evidence>
<proteinExistence type="inferred from homology"/>
<feature type="compositionally biased region" description="Polar residues" evidence="5">
    <location>
        <begin position="1"/>
        <end position="11"/>
    </location>
</feature>
<dbReference type="PROSITE" id="PS51819">
    <property type="entry name" value="VOC"/>
    <property type="match status" value="2"/>
</dbReference>
<feature type="domain" description="VOC" evidence="6">
    <location>
        <begin position="29"/>
        <end position="152"/>
    </location>
</feature>
<dbReference type="STRING" id="1842727.RD110_12150"/>
<evidence type="ECO:0000256" key="3">
    <source>
        <dbReference type="ARBA" id="ARBA00022737"/>
    </source>
</evidence>
<dbReference type="Proteomes" id="UP000186609">
    <property type="component" value="Chromosome"/>
</dbReference>
<evidence type="ECO:0000256" key="2">
    <source>
        <dbReference type="ARBA" id="ARBA00005877"/>
    </source>
</evidence>
<dbReference type="InterPro" id="IPR005956">
    <property type="entry name" value="4OHPhenylPyrv_dOase"/>
</dbReference>
<dbReference type="OrthoDB" id="9780241at2"/>
<dbReference type="Gene3D" id="3.10.180.10">
    <property type="entry name" value="2,3-Dihydroxybiphenyl 1,2-Dioxygenase, domain 1"/>
    <property type="match status" value="2"/>
</dbReference>
<evidence type="ECO:0000313" key="7">
    <source>
        <dbReference type="EMBL" id="APW37858.1"/>
    </source>
</evidence>
<dbReference type="EMBL" id="CP019236">
    <property type="protein sequence ID" value="APW37858.1"/>
    <property type="molecule type" value="Genomic_DNA"/>
</dbReference>
<dbReference type="PANTHER" id="PTHR11959:SF1">
    <property type="entry name" value="4-HYDROXYPHENYLPYRUVATE DIOXYGENASE"/>
    <property type="match status" value="1"/>
</dbReference>
<dbReference type="InterPro" id="IPR029068">
    <property type="entry name" value="Glyas_Bleomycin-R_OHBP_Dase"/>
</dbReference>
<dbReference type="PANTHER" id="PTHR11959">
    <property type="entry name" value="4-HYDROXYPHENYLPYRUVATE DIOXYGENASE"/>
    <property type="match status" value="1"/>
</dbReference>
<dbReference type="AlphaFoldDB" id="A0A1P8JVU3"/>
<name>A0A1P8JVU3_9BURK</name>
<keyword evidence="8" id="KW-1185">Reference proteome</keyword>
<evidence type="ECO:0000256" key="4">
    <source>
        <dbReference type="ARBA" id="ARBA00023004"/>
    </source>
</evidence>
<reference evidence="7 8" key="1">
    <citation type="submission" date="2017-01" db="EMBL/GenBank/DDBJ databases">
        <authorList>
            <person name="Mah S.A."/>
            <person name="Swanson W.J."/>
            <person name="Moy G.W."/>
            <person name="Vacquier V.D."/>
        </authorList>
    </citation>
    <scope>NUCLEOTIDE SEQUENCE [LARGE SCALE GENOMIC DNA]</scope>
    <source>
        <strain evidence="7 8">DCY110</strain>
    </source>
</reference>
<dbReference type="InterPro" id="IPR037523">
    <property type="entry name" value="VOC_core"/>
</dbReference>
<comment type="similarity">
    <text evidence="2">Belongs to the 4HPPD family.</text>
</comment>
<dbReference type="Pfam" id="PF00903">
    <property type="entry name" value="Glyoxalase"/>
    <property type="match status" value="1"/>
</dbReference>
<sequence>MSSGTQFSQPSLVDRESIADAPNPLGLEGVEFIEYATSKPQALGQVLETMGFRPVARHRSREVLLYRQGDINVIVNAHSGDQGAYRGQGDSSALTEKPVIVAMALRVRDAAAAYRRALDRGAWAVPARVEVMELNIPAIHGVGTSRIYFVDRYKEFSIYDVDFTPIPTVDQRPPAVAGLHFFGVVQYIGNDRADDWTEFYQELFGFTMLPGTERFGILPKGRILRSPCNTFYLQLIEPEPGVLDVEDDECLQRIGLGTPDVPATVAELRKRGVEFVESKSAQAESRGALTRSYMGGVMFELVHDKRPVA</sequence>
<dbReference type="Pfam" id="PF14696">
    <property type="entry name" value="Glyoxalase_5"/>
    <property type="match status" value="1"/>
</dbReference>
<keyword evidence="7" id="KW-0223">Dioxygenase</keyword>
<dbReference type="GO" id="GO:0006572">
    <property type="term" value="P:L-tyrosine catabolic process"/>
    <property type="evidence" value="ECO:0007669"/>
    <property type="project" value="TreeGrafter"/>
</dbReference>